<comment type="caution">
    <text evidence="1">The sequence shown here is derived from an EMBL/GenBank/DDBJ whole genome shotgun (WGS) entry which is preliminary data.</text>
</comment>
<dbReference type="EMBL" id="REGN01009640">
    <property type="protein sequence ID" value="RNA00685.1"/>
    <property type="molecule type" value="Genomic_DNA"/>
</dbReference>
<gene>
    <name evidence="1" type="ORF">BpHYR1_031934</name>
</gene>
<dbReference type="AlphaFoldDB" id="A0A3M7PPK9"/>
<keyword evidence="2" id="KW-1185">Reference proteome</keyword>
<evidence type="ECO:0000313" key="1">
    <source>
        <dbReference type="EMBL" id="RNA00685.1"/>
    </source>
</evidence>
<evidence type="ECO:0000313" key="2">
    <source>
        <dbReference type="Proteomes" id="UP000276133"/>
    </source>
</evidence>
<reference evidence="1 2" key="1">
    <citation type="journal article" date="2018" name="Sci. Rep.">
        <title>Genomic signatures of local adaptation to the degree of environmental predictability in rotifers.</title>
        <authorList>
            <person name="Franch-Gras L."/>
            <person name="Hahn C."/>
            <person name="Garcia-Roger E.M."/>
            <person name="Carmona M.J."/>
            <person name="Serra M."/>
            <person name="Gomez A."/>
        </authorList>
    </citation>
    <scope>NUCLEOTIDE SEQUENCE [LARGE SCALE GENOMIC DNA]</scope>
    <source>
        <strain evidence="1">HYR1</strain>
    </source>
</reference>
<name>A0A3M7PPK9_BRAPC</name>
<dbReference type="Proteomes" id="UP000276133">
    <property type="component" value="Unassembled WGS sequence"/>
</dbReference>
<protein>
    <submittedName>
        <fullName evidence="1">Uncharacterized protein</fullName>
    </submittedName>
</protein>
<organism evidence="1 2">
    <name type="scientific">Brachionus plicatilis</name>
    <name type="common">Marine rotifer</name>
    <name type="synonym">Brachionus muelleri</name>
    <dbReference type="NCBI Taxonomy" id="10195"/>
    <lineage>
        <taxon>Eukaryota</taxon>
        <taxon>Metazoa</taxon>
        <taxon>Spiralia</taxon>
        <taxon>Gnathifera</taxon>
        <taxon>Rotifera</taxon>
        <taxon>Eurotatoria</taxon>
        <taxon>Monogononta</taxon>
        <taxon>Pseudotrocha</taxon>
        <taxon>Ploima</taxon>
        <taxon>Brachionidae</taxon>
        <taxon>Brachionus</taxon>
    </lineage>
</organism>
<sequence length="194" mass="22618">MTSASIFENNFNDTVEPLTKNKRSTGRTFDFLHDCESLDEFKRLIKDLRFDNIAWHFHLTNRLADCDKHIYNCKHRRKGCKKAIFFQVKNGLTRGTVHVSDNEHSNHPEEEDFVTIPIAIQKMKYCQKDQESNQIRTKRLTASQNHAKTVAYQISIKQQKMVGFFFQHSCKHFRTTSLIVILKNVESGIPSEVA</sequence>
<accession>A0A3M7PPK9</accession>
<proteinExistence type="predicted"/>